<comment type="caution">
    <text evidence="1">The sequence shown here is derived from an EMBL/GenBank/DDBJ whole genome shotgun (WGS) entry which is preliminary data.</text>
</comment>
<organism evidence="1 2">
    <name type="scientific">Paraburkholderia tropica</name>
    <dbReference type="NCBI Taxonomy" id="92647"/>
    <lineage>
        <taxon>Bacteria</taxon>
        <taxon>Pseudomonadati</taxon>
        <taxon>Pseudomonadota</taxon>
        <taxon>Betaproteobacteria</taxon>
        <taxon>Burkholderiales</taxon>
        <taxon>Burkholderiaceae</taxon>
        <taxon>Paraburkholderia</taxon>
    </lineage>
</organism>
<dbReference type="EMBL" id="QJJV01000017">
    <property type="protein sequence ID" value="PXX12458.1"/>
    <property type="molecule type" value="Genomic_DNA"/>
</dbReference>
<gene>
    <name evidence="1" type="ORF">C7400_11754</name>
</gene>
<protein>
    <submittedName>
        <fullName evidence="1">Uncharacterized protein</fullName>
    </submittedName>
</protein>
<proteinExistence type="predicted"/>
<reference evidence="1 2" key="1">
    <citation type="submission" date="2018-05" db="EMBL/GenBank/DDBJ databases">
        <title>Genomic Encyclopedia of Type Strains, Phase IV (KMG-V): Genome sequencing to study the core and pangenomes of soil and plant-associated prokaryotes.</title>
        <authorList>
            <person name="Whitman W."/>
        </authorList>
    </citation>
    <scope>NUCLEOTIDE SEQUENCE [LARGE SCALE GENOMIC DNA]</scope>
    <source>
        <strain evidence="1 2">SIr-6563</strain>
    </source>
</reference>
<keyword evidence="2" id="KW-1185">Reference proteome</keyword>
<dbReference type="Proteomes" id="UP000247515">
    <property type="component" value="Unassembled WGS sequence"/>
</dbReference>
<sequence length="107" mass="11585">MSERGQGAAEGLPRSNQEQAQCKLRKGKLYEKWALDAPIFLASACVVTMTSPPPSGATRDLAARLAPRQRLTRHALVVVHDVFAAFHVMGDGAAHLRSRHIAGHHLA</sequence>
<name>A0ABX5MIQ9_9BURK</name>
<accession>A0ABX5MIQ9</accession>
<evidence type="ECO:0000313" key="2">
    <source>
        <dbReference type="Proteomes" id="UP000247515"/>
    </source>
</evidence>
<evidence type="ECO:0000313" key="1">
    <source>
        <dbReference type="EMBL" id="PXX12458.1"/>
    </source>
</evidence>